<evidence type="ECO:0000313" key="2">
    <source>
        <dbReference type="Proteomes" id="UP000439903"/>
    </source>
</evidence>
<dbReference type="OrthoDB" id="2425060at2759"/>
<sequence>SKYEGDWRDKYNKAREYLSNQIGDKKAEEELLECADEYVIDKVTDKVIKEKERDVIELKKDEIPKDEKEKGRGLFGGLYDSGAYVVETIKSAFTFNKNKIDDHEKAEALIIVEESATPEKCEEIVSNQKDDGSIELGDTVCNELDVPKEEIITTIHKNIKNNKLKSPELISTAVNLSYLKKAAPKHESLWKDKYNKARDYLSKQIGDANAEKELLDCADNYVIENCTKKVITDKKKNAVVAVQDSTTPEKCNDAVSHQKDDGSFEISDTVCKEIDVPVADVVPTAKKYTQNKKLKSPDSEPWWKTALTLSYLKVAAPHHKKLWEDKEKKAREYLSEQIGDAVAEKELLDCADKYVVDNVTKKVEKDHKKDKAITIVQDAASPDKCQEIVSKQKDDGSIELDDSVCK</sequence>
<reference evidence="1 2" key="1">
    <citation type="journal article" date="2019" name="Environ. Microbiol.">
        <title>At the nexus of three kingdoms: the genome of the mycorrhizal fungus Gigaspora margarita provides insights into plant, endobacterial and fungal interactions.</title>
        <authorList>
            <person name="Venice F."/>
            <person name="Ghignone S."/>
            <person name="Salvioli di Fossalunga A."/>
            <person name="Amselem J."/>
            <person name="Novero M."/>
            <person name="Xianan X."/>
            <person name="Sedzielewska Toro K."/>
            <person name="Morin E."/>
            <person name="Lipzen A."/>
            <person name="Grigoriev I.V."/>
            <person name="Henrissat B."/>
            <person name="Martin F.M."/>
            <person name="Bonfante P."/>
        </authorList>
    </citation>
    <scope>NUCLEOTIDE SEQUENCE [LARGE SCALE GENOMIC DNA]</scope>
    <source>
        <strain evidence="1 2">BEG34</strain>
    </source>
</reference>
<keyword evidence="1" id="KW-0808">Transferase</keyword>
<dbReference type="AlphaFoldDB" id="A0A8H3ZU81"/>
<comment type="caution">
    <text evidence="1">The sequence shown here is derived from an EMBL/GenBank/DDBJ whole genome shotgun (WGS) entry which is preliminary data.</text>
</comment>
<dbReference type="GO" id="GO:0004674">
    <property type="term" value="F:protein serine/threonine kinase activity"/>
    <property type="evidence" value="ECO:0007669"/>
    <property type="project" value="UniProtKB-KW"/>
</dbReference>
<keyword evidence="1" id="KW-0418">Kinase</keyword>
<keyword evidence="2" id="KW-1185">Reference proteome</keyword>
<gene>
    <name evidence="1" type="ORF">F8M41_021291</name>
</gene>
<accession>A0A8H3ZU81</accession>
<dbReference type="EMBL" id="WTPW01006145">
    <property type="protein sequence ID" value="KAF0332769.1"/>
    <property type="molecule type" value="Genomic_DNA"/>
</dbReference>
<proteinExistence type="predicted"/>
<evidence type="ECO:0000313" key="1">
    <source>
        <dbReference type="EMBL" id="KAF0332769.1"/>
    </source>
</evidence>
<keyword evidence="1" id="KW-0723">Serine/threonine-protein kinase</keyword>
<dbReference type="Proteomes" id="UP000439903">
    <property type="component" value="Unassembled WGS sequence"/>
</dbReference>
<protein>
    <submittedName>
        <fullName evidence="1">Serine/threonine protein kinase</fullName>
    </submittedName>
</protein>
<organism evidence="1 2">
    <name type="scientific">Gigaspora margarita</name>
    <dbReference type="NCBI Taxonomy" id="4874"/>
    <lineage>
        <taxon>Eukaryota</taxon>
        <taxon>Fungi</taxon>
        <taxon>Fungi incertae sedis</taxon>
        <taxon>Mucoromycota</taxon>
        <taxon>Glomeromycotina</taxon>
        <taxon>Glomeromycetes</taxon>
        <taxon>Diversisporales</taxon>
        <taxon>Gigasporaceae</taxon>
        <taxon>Gigaspora</taxon>
    </lineage>
</organism>
<feature type="non-terminal residue" evidence="1">
    <location>
        <position position="1"/>
    </location>
</feature>
<name>A0A8H3ZU81_GIGMA</name>
<feature type="non-terminal residue" evidence="1">
    <location>
        <position position="406"/>
    </location>
</feature>